<evidence type="ECO:0000256" key="7">
    <source>
        <dbReference type="ARBA" id="ARBA00023136"/>
    </source>
</evidence>
<evidence type="ECO:0000256" key="2">
    <source>
        <dbReference type="ARBA" id="ARBA00022475"/>
    </source>
</evidence>
<keyword evidence="3 8" id="KW-0812">Transmembrane</keyword>
<dbReference type="Proteomes" id="UP000245250">
    <property type="component" value="Chromosome"/>
</dbReference>
<dbReference type="PANTHER" id="PTHR32309">
    <property type="entry name" value="TYROSINE-PROTEIN KINASE"/>
    <property type="match status" value="1"/>
</dbReference>
<evidence type="ECO:0000256" key="5">
    <source>
        <dbReference type="ARBA" id="ARBA00022840"/>
    </source>
</evidence>
<dbReference type="EMBL" id="CP029255">
    <property type="protein sequence ID" value="AWK06805.1"/>
    <property type="molecule type" value="Genomic_DNA"/>
</dbReference>
<evidence type="ECO:0000256" key="3">
    <source>
        <dbReference type="ARBA" id="ARBA00022692"/>
    </source>
</evidence>
<keyword evidence="6 8" id="KW-1133">Transmembrane helix</keyword>
<keyword evidence="2" id="KW-1003">Cell membrane</keyword>
<feature type="transmembrane region" description="Helical" evidence="8">
    <location>
        <begin position="12"/>
        <end position="32"/>
    </location>
</feature>
<comment type="subcellular location">
    <subcellularLocation>
        <location evidence="1">Cell membrane</location>
        <topology evidence="1">Multi-pass membrane protein</topology>
    </subcellularLocation>
</comment>
<dbReference type="InterPro" id="IPR027417">
    <property type="entry name" value="P-loop_NTPase"/>
</dbReference>
<reference evidence="10 11" key="1">
    <citation type="submission" date="2018-05" db="EMBL/GenBank/DDBJ databases">
        <title>Genome sequencing of Flavobacterium sp. HYN0056.</title>
        <authorList>
            <person name="Yi H."/>
            <person name="Baek C."/>
        </authorList>
    </citation>
    <scope>NUCLEOTIDE SEQUENCE [LARGE SCALE GENOMIC DNA]</scope>
    <source>
        <strain evidence="10 11">HYN0056</strain>
    </source>
</reference>
<dbReference type="InterPro" id="IPR050445">
    <property type="entry name" value="Bact_polysacc_biosynth/exp"/>
</dbReference>
<dbReference type="CDD" id="cd05387">
    <property type="entry name" value="BY-kinase"/>
    <property type="match status" value="1"/>
</dbReference>
<dbReference type="GO" id="GO:0005886">
    <property type="term" value="C:plasma membrane"/>
    <property type="evidence" value="ECO:0007669"/>
    <property type="project" value="UniProtKB-SubCell"/>
</dbReference>
<keyword evidence="7 8" id="KW-0472">Membrane</keyword>
<dbReference type="InterPro" id="IPR003856">
    <property type="entry name" value="LPS_length_determ_N"/>
</dbReference>
<evidence type="ECO:0000313" key="11">
    <source>
        <dbReference type="Proteomes" id="UP000245250"/>
    </source>
</evidence>
<dbReference type="PANTHER" id="PTHR32309:SF13">
    <property type="entry name" value="FERRIC ENTEROBACTIN TRANSPORT PROTEIN FEPE"/>
    <property type="match status" value="1"/>
</dbReference>
<dbReference type="OrthoDB" id="9794577at2"/>
<evidence type="ECO:0000313" key="10">
    <source>
        <dbReference type="EMBL" id="AWK06805.1"/>
    </source>
</evidence>
<evidence type="ECO:0000256" key="6">
    <source>
        <dbReference type="ARBA" id="ARBA00022989"/>
    </source>
</evidence>
<name>A0A2S1YRU1_9FLAO</name>
<organism evidence="10 11">
    <name type="scientific">Flavobacterium crocinum</name>
    <dbReference type="NCBI Taxonomy" id="2183896"/>
    <lineage>
        <taxon>Bacteria</taxon>
        <taxon>Pseudomonadati</taxon>
        <taxon>Bacteroidota</taxon>
        <taxon>Flavobacteriia</taxon>
        <taxon>Flavobacteriales</taxon>
        <taxon>Flavobacteriaceae</taxon>
        <taxon>Flavobacterium</taxon>
    </lineage>
</organism>
<dbReference type="RefSeq" id="WP_109194209.1">
    <property type="nucleotide sequence ID" value="NZ_CP029255.1"/>
</dbReference>
<dbReference type="NCBIfam" id="TIGR01007">
    <property type="entry name" value="eps_fam"/>
    <property type="match status" value="1"/>
</dbReference>
<dbReference type="KEGG" id="fcr:HYN56_22260"/>
<dbReference type="SUPFAM" id="SSF52540">
    <property type="entry name" value="P-loop containing nucleoside triphosphate hydrolases"/>
    <property type="match status" value="1"/>
</dbReference>
<protein>
    <recommendedName>
        <fullName evidence="9">Polysaccharide chain length determinant N-terminal domain-containing protein</fullName>
    </recommendedName>
</protein>
<dbReference type="GO" id="GO:0005524">
    <property type="term" value="F:ATP binding"/>
    <property type="evidence" value="ECO:0007669"/>
    <property type="project" value="UniProtKB-KW"/>
</dbReference>
<evidence type="ECO:0000259" key="9">
    <source>
        <dbReference type="Pfam" id="PF02706"/>
    </source>
</evidence>
<feature type="domain" description="Polysaccharide chain length determinant N-terminal" evidence="9">
    <location>
        <begin position="11"/>
        <end position="91"/>
    </location>
</feature>
<gene>
    <name evidence="10" type="ORF">HYN56_22260</name>
</gene>
<dbReference type="Gene3D" id="3.40.50.300">
    <property type="entry name" value="P-loop containing nucleotide triphosphate hydrolases"/>
    <property type="match status" value="1"/>
</dbReference>
<dbReference type="Pfam" id="PF02706">
    <property type="entry name" value="Wzz"/>
    <property type="match status" value="1"/>
</dbReference>
<evidence type="ECO:0000256" key="8">
    <source>
        <dbReference type="SAM" id="Phobius"/>
    </source>
</evidence>
<feature type="transmembrane region" description="Helical" evidence="8">
    <location>
        <begin position="478"/>
        <end position="501"/>
    </location>
</feature>
<evidence type="ECO:0000256" key="4">
    <source>
        <dbReference type="ARBA" id="ARBA00022741"/>
    </source>
</evidence>
<sequence length="779" mass="88093">MDLKKEFLKYFQYWPWFLLSLIVFVGAAFIFIKITPPTYETSASIFIDKKQEDQTKIITISTDKKNSEDKLEDEIRLITSNEFLLGVVKKLNLNFTYYEKVFSVKNNNVNEVPFVLIPTISKDSLPVVSYEIKVNQEGFLITEPESEQTYNIKGYDGKEAIEGLPFKIQLSPKAKKNPSFYFEKEYKVNLEPTGVALKNLKGSLVVLSDENAKGVLEMKHVSSSPDRSRKILSEIIDQFDKTIVINKQKVYRNTVSYLNQRIKNFSKEKDSIESVKEKYLQSNDIGVMENYIVEQTADRSQKKESSMLNDKQIALTNFAINDVKQAGPAQALGTDYNLESTTVNQMLVSYNAKLMDSQMILQRAQSNNPAYISLMTQLRAQKQEILNSLQGYLNFLTQTSKANRSEQSIAEAKVKSIPTKDKILGNINSNLTTKEETYVALLQKKEEAVLNGAILESNLKTLNAPETNYSAIFPQPKAFMLGAFLFGLLLPFGITYVRLFLDTKIHNEEDIQKVITDVPILGHIPKISVSDKLDNTATSRSLIAEASRALMSNISYLLPRKKESKGNVILFTSSIQGEGKSFCAFHNAITISNLNKKVLLIGVDLRNPQLHDYFNIKRNVSGLSDFLANKTDNWKEFLQNDNQFSKNLDVLFAGEAPPNPSQLITNSNFEALIEEAKTIYDFIILDTAPVQIVSDTLNFSHLADVTVFVVKYDYTDKSNLVQVSNFIKKEQLKNVGIVINGVNMKNAYGYGYGVSYGYQYQEKKVKKPWYKKGLAVKGA</sequence>
<keyword evidence="4" id="KW-0547">Nucleotide-binding</keyword>
<dbReference type="AlphaFoldDB" id="A0A2S1YRU1"/>
<evidence type="ECO:0000256" key="1">
    <source>
        <dbReference type="ARBA" id="ARBA00004651"/>
    </source>
</evidence>
<proteinExistence type="predicted"/>
<dbReference type="GO" id="GO:0004713">
    <property type="term" value="F:protein tyrosine kinase activity"/>
    <property type="evidence" value="ECO:0007669"/>
    <property type="project" value="TreeGrafter"/>
</dbReference>
<dbReference type="InterPro" id="IPR005702">
    <property type="entry name" value="Wzc-like_C"/>
</dbReference>
<keyword evidence="11" id="KW-1185">Reference proteome</keyword>
<keyword evidence="5" id="KW-0067">ATP-binding</keyword>
<accession>A0A2S1YRU1</accession>